<dbReference type="Pfam" id="PF13966">
    <property type="entry name" value="zf-RVT"/>
    <property type="match status" value="1"/>
</dbReference>
<sequence length="413" mass="48287">MSIIPTELVEYIIGNIKPPRGRNEEDIPCWMLENKGNFSVKTAWNYIRHKEEPNRIHKWIWTKGIPFKMAFMMWRLWKFKVPVDDRLRRWGLQGPSRCWCCENPDQETLTHVFLRSNIANRTWSYFCSCAGLSITGLQLREVIMLWWGANAKKDIKPYYRAIPSFIIWELWNRRNKMKHERKNISLARIIHNVTRNMFMLIKVRRPKMICSGNWPIMLKELEGYCPSVKVTQIKWEFPLEGWIKYNTDGASRGNPGLSSYAFCLRDEKGDLIHAEGASINNTTNTVAEAKAILEASKHCKQALYNKIIIQTDSMLLYKVLGGQWESPWIIRDMIEEIKTNLVNIQHIVQHVMREGNQLADYIANQAIEHGNCIYTGFASLEPNGRRILNSDKIQSPYLRISLRRDKGRGKDTT</sequence>
<comment type="caution">
    <text evidence="2">The sequence shown here is derived from an EMBL/GenBank/DDBJ whole genome shotgun (WGS) entry which is preliminary data.</text>
</comment>
<dbReference type="InterPro" id="IPR044730">
    <property type="entry name" value="RNase_H-like_dom_plant"/>
</dbReference>
<gene>
    <name evidence="2" type="ORF">KY290_008718</name>
</gene>
<evidence type="ECO:0000313" key="2">
    <source>
        <dbReference type="EMBL" id="KAH0777307.1"/>
    </source>
</evidence>
<dbReference type="InterPro" id="IPR026960">
    <property type="entry name" value="RVT-Znf"/>
</dbReference>
<dbReference type="PANTHER" id="PTHR47723:SF24">
    <property type="entry name" value="RNASE H TYPE-1 DOMAIN-CONTAINING PROTEIN"/>
    <property type="match status" value="1"/>
</dbReference>
<dbReference type="InterPro" id="IPR012337">
    <property type="entry name" value="RNaseH-like_sf"/>
</dbReference>
<organism evidence="2 3">
    <name type="scientific">Solanum tuberosum</name>
    <name type="common">Potato</name>
    <dbReference type="NCBI Taxonomy" id="4113"/>
    <lineage>
        <taxon>Eukaryota</taxon>
        <taxon>Viridiplantae</taxon>
        <taxon>Streptophyta</taxon>
        <taxon>Embryophyta</taxon>
        <taxon>Tracheophyta</taxon>
        <taxon>Spermatophyta</taxon>
        <taxon>Magnoliopsida</taxon>
        <taxon>eudicotyledons</taxon>
        <taxon>Gunneridae</taxon>
        <taxon>Pentapetalae</taxon>
        <taxon>asterids</taxon>
        <taxon>lamiids</taxon>
        <taxon>Solanales</taxon>
        <taxon>Solanaceae</taxon>
        <taxon>Solanoideae</taxon>
        <taxon>Solaneae</taxon>
        <taxon>Solanum</taxon>
    </lineage>
</organism>
<dbReference type="InterPro" id="IPR036397">
    <property type="entry name" value="RNaseH_sf"/>
</dbReference>
<dbReference type="InterPro" id="IPR002156">
    <property type="entry name" value="RNaseH_domain"/>
</dbReference>
<dbReference type="EMBL" id="JAIVGD010000003">
    <property type="protein sequence ID" value="KAH0777307.1"/>
    <property type="molecule type" value="Genomic_DNA"/>
</dbReference>
<dbReference type="PROSITE" id="PS50879">
    <property type="entry name" value="RNASE_H_1"/>
    <property type="match status" value="1"/>
</dbReference>
<dbReference type="PANTHER" id="PTHR47723">
    <property type="entry name" value="OS05G0353850 PROTEIN"/>
    <property type="match status" value="1"/>
</dbReference>
<dbReference type="SUPFAM" id="SSF53098">
    <property type="entry name" value="Ribonuclease H-like"/>
    <property type="match status" value="1"/>
</dbReference>
<dbReference type="CDD" id="cd06222">
    <property type="entry name" value="RNase_H_like"/>
    <property type="match status" value="1"/>
</dbReference>
<accession>A0ABQ7W976</accession>
<name>A0ABQ7W976_SOLTU</name>
<keyword evidence="3" id="KW-1185">Reference proteome</keyword>
<feature type="domain" description="RNase H type-1" evidence="1">
    <location>
        <begin position="239"/>
        <end position="368"/>
    </location>
</feature>
<dbReference type="InterPro" id="IPR053151">
    <property type="entry name" value="RNase_H-like"/>
</dbReference>
<dbReference type="Gene3D" id="3.30.420.10">
    <property type="entry name" value="Ribonuclease H-like superfamily/Ribonuclease H"/>
    <property type="match status" value="1"/>
</dbReference>
<dbReference type="Pfam" id="PF13456">
    <property type="entry name" value="RVT_3"/>
    <property type="match status" value="1"/>
</dbReference>
<evidence type="ECO:0000313" key="3">
    <source>
        <dbReference type="Proteomes" id="UP000826656"/>
    </source>
</evidence>
<reference evidence="2 3" key="1">
    <citation type="journal article" date="2021" name="bioRxiv">
        <title>Chromosome-scale and haplotype-resolved genome assembly of a tetraploid potato cultivar.</title>
        <authorList>
            <person name="Sun H."/>
            <person name="Jiao W.-B."/>
            <person name="Krause K."/>
            <person name="Campoy J.A."/>
            <person name="Goel M."/>
            <person name="Folz-Donahue K."/>
            <person name="Kukat C."/>
            <person name="Huettel B."/>
            <person name="Schneeberger K."/>
        </authorList>
    </citation>
    <scope>NUCLEOTIDE SEQUENCE [LARGE SCALE GENOMIC DNA]</scope>
    <source>
        <strain evidence="2">SolTubOtavaFocal</strain>
        <tissue evidence="2">Leaves</tissue>
    </source>
</reference>
<evidence type="ECO:0000259" key="1">
    <source>
        <dbReference type="PROSITE" id="PS50879"/>
    </source>
</evidence>
<proteinExistence type="predicted"/>
<dbReference type="Proteomes" id="UP000826656">
    <property type="component" value="Unassembled WGS sequence"/>
</dbReference>
<protein>
    <recommendedName>
        <fullName evidence="1">RNase H type-1 domain-containing protein</fullName>
    </recommendedName>
</protein>